<feature type="compositionally biased region" description="Basic and acidic residues" evidence="1">
    <location>
        <begin position="119"/>
        <end position="142"/>
    </location>
</feature>
<protein>
    <submittedName>
        <fullName evidence="2">Uncharacterized protein</fullName>
    </submittedName>
</protein>
<evidence type="ECO:0000313" key="2">
    <source>
        <dbReference type="EMBL" id="NYS80503.1"/>
    </source>
</evidence>
<reference evidence="2 3" key="1">
    <citation type="journal article" date="2003" name="Extremophiles">
        <title>Halomonas glaciei sp. nov. isolated from fast ice of Adelie Land, Antarctica.</title>
        <authorList>
            <person name="Reddy G.S."/>
            <person name="Raghavan P.U."/>
            <person name="Sarita N.B."/>
            <person name="Prakash J.S."/>
            <person name="Nagesh N."/>
            <person name="Delille D."/>
            <person name="Shivaji S."/>
        </authorList>
    </citation>
    <scope>NUCLEOTIDE SEQUENCE [LARGE SCALE GENOMIC DNA]</scope>
    <source>
        <strain evidence="2 3">DD39</strain>
    </source>
</reference>
<organism evidence="2 3">
    <name type="scientific">Vreelandella glaciei</name>
    <dbReference type="NCBI Taxonomy" id="186761"/>
    <lineage>
        <taxon>Bacteria</taxon>
        <taxon>Pseudomonadati</taxon>
        <taxon>Pseudomonadota</taxon>
        <taxon>Gammaproteobacteria</taxon>
        <taxon>Oceanospirillales</taxon>
        <taxon>Halomonadaceae</taxon>
        <taxon>Vreelandella</taxon>
    </lineage>
</organism>
<accession>A0A7Z0LY16</accession>
<feature type="region of interest" description="Disordered" evidence="1">
    <location>
        <begin position="119"/>
        <end position="175"/>
    </location>
</feature>
<sequence length="175" mass="19790">MDIPHEQLDSLALLTPKGVRGWVRNPKRKLPKDVRLSIKLERQLVHLVPRLKKMESKGTGEEKLILYLENLLKKVRKHLRSSALVLETEQWQKVRMPLNQKEKALFDQAFKEAIEARKQQKLRSKEQAKRDAARAAAHREKYGPLAGSSARGRSNCSSGSVRTVQGGAPGLGKRS</sequence>
<name>A0A7Z0LY16_9GAMM</name>
<dbReference type="AlphaFoldDB" id="A0A7Z0LY16"/>
<evidence type="ECO:0000256" key="1">
    <source>
        <dbReference type="SAM" id="MobiDB-lite"/>
    </source>
</evidence>
<keyword evidence="3" id="KW-1185">Reference proteome</keyword>
<gene>
    <name evidence="2" type="ORF">HZS80_22870</name>
</gene>
<comment type="caution">
    <text evidence="2">The sequence shown here is derived from an EMBL/GenBank/DDBJ whole genome shotgun (WGS) entry which is preliminary data.</text>
</comment>
<dbReference type="EMBL" id="JACCDE010000062">
    <property type="protein sequence ID" value="NYS80503.1"/>
    <property type="molecule type" value="Genomic_DNA"/>
</dbReference>
<dbReference type="Proteomes" id="UP000526892">
    <property type="component" value="Unassembled WGS sequence"/>
</dbReference>
<evidence type="ECO:0000313" key="3">
    <source>
        <dbReference type="Proteomes" id="UP000526892"/>
    </source>
</evidence>
<proteinExistence type="predicted"/>
<dbReference type="RefSeq" id="WP_179917421.1">
    <property type="nucleotide sequence ID" value="NZ_JACCDE010000062.1"/>
</dbReference>
<feature type="compositionally biased region" description="Polar residues" evidence="1">
    <location>
        <begin position="151"/>
        <end position="163"/>
    </location>
</feature>